<evidence type="ECO:0000313" key="2">
    <source>
        <dbReference type="EMBL" id="ABN65217.2"/>
    </source>
</evidence>
<feature type="chain" id="PRO_5002655361" evidence="1">
    <location>
        <begin position="21"/>
        <end position="197"/>
    </location>
</feature>
<dbReference type="GeneID" id="4837172"/>
<keyword evidence="1" id="KW-0732">Signal</keyword>
<sequence length="197" mass="22319">MKLYWLSLLSALLFSLVVTAKEDNSEQTAIPFRLSEVGVQYTPESGSEFEVKVNSKELIELLSLQKYNLKTRDILNDVAFPLEKNTTEGIVSLEIVVGEQVYPVFENGTLKGFLGKDARKSLKQSRRKPKVSSQWLFKGLTTLALGYIILRAGSALLETKSIDSTLVEIKDAVVDEILFVWDMFYELFEGIRKLIFK</sequence>
<evidence type="ECO:0000313" key="3">
    <source>
        <dbReference type="Proteomes" id="UP000002258"/>
    </source>
</evidence>
<proteinExistence type="predicted"/>
<dbReference type="AlphaFoldDB" id="A3LQJ8"/>
<dbReference type="EMBL" id="CP000496">
    <property type="protein sequence ID" value="ABN65217.2"/>
    <property type="molecule type" value="Genomic_DNA"/>
</dbReference>
<protein>
    <submittedName>
        <fullName evidence="2">Uncharacterized protein</fullName>
    </submittedName>
</protein>
<dbReference type="RefSeq" id="XP_001383246.2">
    <property type="nucleotide sequence ID" value="XM_001383209.1"/>
</dbReference>
<gene>
    <name evidence="2" type="ORF">PICST_30342</name>
</gene>
<feature type="signal peptide" evidence="1">
    <location>
        <begin position="1"/>
        <end position="20"/>
    </location>
</feature>
<reference evidence="2 3" key="1">
    <citation type="journal article" date="2007" name="Nat. Biotechnol.">
        <title>Genome sequence of the lignocellulose-bioconverting and xylose-fermenting yeast Pichia stipitis.</title>
        <authorList>
            <person name="Jeffries T.W."/>
            <person name="Grigoriev I.V."/>
            <person name="Grimwood J."/>
            <person name="Laplaza J.M."/>
            <person name="Aerts A."/>
            <person name="Salamov A."/>
            <person name="Schmutz J."/>
            <person name="Lindquist E."/>
            <person name="Dehal P."/>
            <person name="Shapiro H."/>
            <person name="Jin Y.S."/>
            <person name="Passoth V."/>
            <person name="Richardson P.M."/>
        </authorList>
    </citation>
    <scope>NUCLEOTIDE SEQUENCE [LARGE SCALE GENOMIC DNA]</scope>
    <source>
        <strain evidence="3">ATCC 58785 / CBS 6054 / NBRC 10063 / NRRL Y-11545</strain>
    </source>
</reference>
<dbReference type="HOGENOM" id="CLU_1384611_0_0_1"/>
<dbReference type="Proteomes" id="UP000002258">
    <property type="component" value="Chromosome 2"/>
</dbReference>
<accession>A3LQJ8</accession>
<evidence type="ECO:0000256" key="1">
    <source>
        <dbReference type="SAM" id="SignalP"/>
    </source>
</evidence>
<organism evidence="2 3">
    <name type="scientific">Scheffersomyces stipitis (strain ATCC 58785 / CBS 6054 / NBRC 10063 / NRRL Y-11545)</name>
    <name type="common">Yeast</name>
    <name type="synonym">Pichia stipitis</name>
    <dbReference type="NCBI Taxonomy" id="322104"/>
    <lineage>
        <taxon>Eukaryota</taxon>
        <taxon>Fungi</taxon>
        <taxon>Dikarya</taxon>
        <taxon>Ascomycota</taxon>
        <taxon>Saccharomycotina</taxon>
        <taxon>Pichiomycetes</taxon>
        <taxon>Debaryomycetaceae</taxon>
        <taxon>Scheffersomyces</taxon>
    </lineage>
</organism>
<keyword evidence="3" id="KW-1185">Reference proteome</keyword>
<name>A3LQJ8_PICST</name>
<dbReference type="InParanoid" id="A3LQJ8"/>
<dbReference type="KEGG" id="pic:PICST_30342"/>